<dbReference type="RefSeq" id="WP_039231051.1">
    <property type="nucleotide sequence ID" value="NZ_JWIR02000059.1"/>
</dbReference>
<proteinExistence type="predicted"/>
<gene>
    <name evidence="2" type="ORF">QY95_02981</name>
</gene>
<dbReference type="OrthoDB" id="1913203at2"/>
<evidence type="ECO:0000313" key="3">
    <source>
        <dbReference type="Proteomes" id="UP000031563"/>
    </source>
</evidence>
<feature type="transmembrane region" description="Helical" evidence="1">
    <location>
        <begin position="91"/>
        <end position="110"/>
    </location>
</feature>
<evidence type="ECO:0000256" key="1">
    <source>
        <dbReference type="SAM" id="Phobius"/>
    </source>
</evidence>
<dbReference type="NCBIfam" id="NF041644">
    <property type="entry name" value="CBO0543_fam"/>
    <property type="match status" value="1"/>
</dbReference>
<dbReference type="EMBL" id="JWIR02000059">
    <property type="protein sequence ID" value="KKB36713.1"/>
    <property type="molecule type" value="Genomic_DNA"/>
</dbReference>
<accession>A0A0F5HTZ5</accession>
<keyword evidence="1" id="KW-1133">Transmembrane helix</keyword>
<dbReference type="Proteomes" id="UP000031563">
    <property type="component" value="Unassembled WGS sequence"/>
</dbReference>
<keyword evidence="1" id="KW-0812">Transmembrane</keyword>
<feature type="transmembrane region" description="Helical" evidence="1">
    <location>
        <begin position="122"/>
        <end position="140"/>
    </location>
</feature>
<accession>A0A0F5HJC1</accession>
<protein>
    <submittedName>
        <fullName evidence="2">Uncharacterized protein</fullName>
    </submittedName>
</protein>
<organism evidence="2 3">
    <name type="scientific">Bacillus thermotolerans</name>
    <name type="common">Quasibacillus thermotolerans</name>
    <dbReference type="NCBI Taxonomy" id="1221996"/>
    <lineage>
        <taxon>Bacteria</taxon>
        <taxon>Bacillati</taxon>
        <taxon>Bacillota</taxon>
        <taxon>Bacilli</taxon>
        <taxon>Bacillales</taxon>
        <taxon>Bacillaceae</taxon>
        <taxon>Bacillus</taxon>
    </lineage>
</organism>
<feature type="transmembrane region" description="Helical" evidence="1">
    <location>
        <begin position="63"/>
        <end position="84"/>
    </location>
</feature>
<evidence type="ECO:0000313" key="2">
    <source>
        <dbReference type="EMBL" id="KKB36713.1"/>
    </source>
</evidence>
<sequence>MLFNIVVGLVIPWIVVLLHLYRKDKALVLLIGTFSSVIGFTVNGLAIYYGFWTVAPFVEPNTVSTLPFDLGIFPIIPIYLIYFIKKHGRPYVLIPLMALVVTCLEIVFVMNGRVVYDNGWNVVYTYLSYLFPYILVYGYYTYLKKLSVLN</sequence>
<keyword evidence="1" id="KW-0472">Membrane</keyword>
<dbReference type="InterPro" id="IPR048147">
    <property type="entry name" value="CBO0543-like"/>
</dbReference>
<dbReference type="STRING" id="1221996.QY95_02981"/>
<comment type="caution">
    <text evidence="2">The sequence shown here is derived from an EMBL/GenBank/DDBJ whole genome shotgun (WGS) entry which is preliminary data.</text>
</comment>
<feature type="transmembrane region" description="Helical" evidence="1">
    <location>
        <begin position="28"/>
        <end position="51"/>
    </location>
</feature>
<reference evidence="2" key="1">
    <citation type="submission" date="2015-02" db="EMBL/GenBank/DDBJ databases">
        <title>Genome Assembly of Bacillaceae bacterium MTCC 8252.</title>
        <authorList>
            <person name="Verma A."/>
            <person name="Khatri I."/>
            <person name="Mual P."/>
            <person name="Subramanian S."/>
            <person name="Krishnamurthi S."/>
        </authorList>
    </citation>
    <scope>NUCLEOTIDE SEQUENCE [LARGE SCALE GENOMIC DNA]</scope>
    <source>
        <strain evidence="2">MTCC 8252</strain>
    </source>
</reference>
<dbReference type="AlphaFoldDB" id="A0A0F5HTZ5"/>
<name>A0A0F5HTZ5_BACTR</name>
<keyword evidence="3" id="KW-1185">Reference proteome</keyword>
<feature type="transmembrane region" description="Helical" evidence="1">
    <location>
        <begin position="6"/>
        <end position="21"/>
    </location>
</feature>